<keyword evidence="1" id="KW-0472">Membrane</keyword>
<dbReference type="PANTHER" id="PTHR43358:SF4">
    <property type="entry name" value="ALPHA_BETA HYDROLASE FOLD-1 DOMAIN-CONTAINING PROTEIN"/>
    <property type="match status" value="1"/>
</dbReference>
<dbReference type="SUPFAM" id="SSF53474">
    <property type="entry name" value="alpha/beta-Hydrolases"/>
    <property type="match status" value="1"/>
</dbReference>
<dbReference type="Gene3D" id="3.40.50.1820">
    <property type="entry name" value="alpha/beta hydrolase"/>
    <property type="match status" value="1"/>
</dbReference>
<protein>
    <submittedName>
        <fullName evidence="3">Esterase/lipase</fullName>
    </submittedName>
</protein>
<dbReference type="Proteomes" id="UP000254263">
    <property type="component" value="Unassembled WGS sequence"/>
</dbReference>
<dbReference type="EMBL" id="UGTI01000001">
    <property type="protein sequence ID" value="SUB77173.1"/>
    <property type="molecule type" value="Genomic_DNA"/>
</dbReference>
<feature type="domain" description="Peptidase S9 prolyl oligopeptidase catalytic" evidence="2">
    <location>
        <begin position="147"/>
        <end position="325"/>
    </location>
</feature>
<dbReference type="GO" id="GO:0006508">
    <property type="term" value="P:proteolysis"/>
    <property type="evidence" value="ECO:0007669"/>
    <property type="project" value="InterPro"/>
</dbReference>
<keyword evidence="1" id="KW-1133">Transmembrane helix</keyword>
<dbReference type="InterPro" id="IPR029058">
    <property type="entry name" value="AB_hydrolase_fold"/>
</dbReference>
<evidence type="ECO:0000313" key="3">
    <source>
        <dbReference type="EMBL" id="SUB77173.1"/>
    </source>
</evidence>
<dbReference type="AlphaFoldDB" id="A0A379DGL7"/>
<proteinExistence type="predicted"/>
<dbReference type="RefSeq" id="WP_018359560.1">
    <property type="nucleotide sequence ID" value="NZ_UGTI01000001.1"/>
</dbReference>
<name>A0A379DGL7_9PORP</name>
<reference evidence="3 4" key="1">
    <citation type="submission" date="2018-06" db="EMBL/GenBank/DDBJ databases">
        <authorList>
            <consortium name="Pathogen Informatics"/>
            <person name="Doyle S."/>
        </authorList>
    </citation>
    <scope>NUCLEOTIDE SEQUENCE [LARGE SCALE GENOMIC DNA]</scope>
    <source>
        <strain evidence="3 4">NCTC13100</strain>
    </source>
</reference>
<gene>
    <name evidence="3" type="ORF">NCTC13100_00288</name>
</gene>
<evidence type="ECO:0000259" key="2">
    <source>
        <dbReference type="Pfam" id="PF00326"/>
    </source>
</evidence>
<keyword evidence="1" id="KW-0812">Transmembrane</keyword>
<dbReference type="GO" id="GO:0008236">
    <property type="term" value="F:serine-type peptidase activity"/>
    <property type="evidence" value="ECO:0007669"/>
    <property type="project" value="InterPro"/>
</dbReference>
<dbReference type="PANTHER" id="PTHR43358">
    <property type="entry name" value="ALPHA/BETA-HYDROLASE"/>
    <property type="match status" value="1"/>
</dbReference>
<feature type="transmembrane region" description="Helical" evidence="1">
    <location>
        <begin position="14"/>
        <end position="37"/>
    </location>
</feature>
<sequence>MEKKNPKKRKRLKWLRLILFFCIILFLLLTGTSWYMLRYSLKPVNVTAFKNKNTEKFMAENYPFYVPWMDSLSRTGALCDTVIVNHEGKRLHAYYVKAGSPTVRTAVVVHGYTDNALRMMMIGYLYHHDLGYNILLPDLQFHGDSEGEAIQMGWKDRLDVLRWMDVANELFGGRTEMVVHGISMGAATAMMVSGEPQQPYVKAFVEDCGYTSVWDQFAKELKEQFHLSPFPVLQMASLFCEWQYGWNFREASALEQVSKCTLPMLFIHGDKDDYVPTWMVKPLYDAKPAPKDIWIAPGSDHANSYRDHKQAYTERVARFLDKAFATTADTVVTM</sequence>
<accession>A0A379DGL7</accession>
<evidence type="ECO:0000256" key="1">
    <source>
        <dbReference type="SAM" id="Phobius"/>
    </source>
</evidence>
<organism evidence="3 4">
    <name type="scientific">Porphyromonas macacae</name>
    <dbReference type="NCBI Taxonomy" id="28115"/>
    <lineage>
        <taxon>Bacteria</taxon>
        <taxon>Pseudomonadati</taxon>
        <taxon>Bacteroidota</taxon>
        <taxon>Bacteroidia</taxon>
        <taxon>Bacteroidales</taxon>
        <taxon>Porphyromonadaceae</taxon>
        <taxon>Porphyromonas</taxon>
    </lineage>
</organism>
<evidence type="ECO:0000313" key="4">
    <source>
        <dbReference type="Proteomes" id="UP000254263"/>
    </source>
</evidence>
<dbReference type="InterPro" id="IPR001375">
    <property type="entry name" value="Peptidase_S9_cat"/>
</dbReference>
<dbReference type="InterPro" id="IPR052920">
    <property type="entry name" value="DNA-binding_regulatory"/>
</dbReference>
<dbReference type="Pfam" id="PF00326">
    <property type="entry name" value="Peptidase_S9"/>
    <property type="match status" value="1"/>
</dbReference>